<dbReference type="AlphaFoldDB" id="A0A9W7WNH8"/>
<feature type="signal peptide" evidence="3">
    <location>
        <begin position="1"/>
        <end position="21"/>
    </location>
</feature>
<dbReference type="InterPro" id="IPR003961">
    <property type="entry name" value="FN3_dom"/>
</dbReference>
<dbReference type="InterPro" id="IPR050650">
    <property type="entry name" value="Type-II_Cytokine-TF_Rcpt"/>
</dbReference>
<sequence length="379" mass="42916">MSKDLMFSFWVFYGLFCQVVCIVPAPTNISVVCQNFVNVLYWNYSKPTEQVEFLVTVKPYLGTPQTFSTDQTYLDISEYSSDVTDDYFVTVRAHDGQEESNTVANKFTYSKDYVDDNTHKCSVDFPAINTSVHKDVISVFFLHPYNIYEQSSLLEDFTYRITHNQHVRNPTCYEEEEQCTAEIHLEQNLTGKCVELKFEGTVGVLFTTTYKNVCVGNDGPVDNLSYFAAIVGGGVVILFIFVGFTWLLWKKWSKIPKIPEVLFSFMCSQRSTTAIHPPVTTTVSEASPMGHVPLLEQQEFDAFDSPTISPLEKDTTIIPTDTEVVMVPETSSASEEDVNFEESEDYGKSSDYDRPKFLQEMSPGDFTTGYGPRPPVLQV</sequence>
<comment type="caution">
    <text evidence="5">The sequence shown here is derived from an EMBL/GenBank/DDBJ whole genome shotgun (WGS) entry which is preliminary data.</text>
</comment>
<reference evidence="5" key="1">
    <citation type="submission" date="2021-02" db="EMBL/GenBank/DDBJ databases">
        <title>Comparative genomics reveals that relaxation of natural selection precedes convergent phenotypic evolution of cavefish.</title>
        <authorList>
            <person name="Peng Z."/>
        </authorList>
    </citation>
    <scope>NUCLEOTIDE SEQUENCE</scope>
    <source>
        <tissue evidence="5">Muscle</tissue>
    </source>
</reference>
<dbReference type="InterPro" id="IPR013783">
    <property type="entry name" value="Ig-like_fold"/>
</dbReference>
<evidence type="ECO:0000256" key="2">
    <source>
        <dbReference type="SAM" id="Phobius"/>
    </source>
</evidence>
<dbReference type="PANTHER" id="PTHR20859">
    <property type="entry name" value="INTERFERON/INTERLEUKIN RECEPTOR"/>
    <property type="match status" value="1"/>
</dbReference>
<keyword evidence="2" id="KW-0812">Transmembrane</keyword>
<feature type="transmembrane region" description="Helical" evidence="2">
    <location>
        <begin position="224"/>
        <end position="249"/>
    </location>
</feature>
<dbReference type="SUPFAM" id="SSF49265">
    <property type="entry name" value="Fibronectin type III"/>
    <property type="match status" value="1"/>
</dbReference>
<feature type="compositionally biased region" description="Acidic residues" evidence="1">
    <location>
        <begin position="334"/>
        <end position="344"/>
    </location>
</feature>
<organism evidence="5 6">
    <name type="scientific">Triplophysa rosa</name>
    <name type="common">Cave loach</name>
    <dbReference type="NCBI Taxonomy" id="992332"/>
    <lineage>
        <taxon>Eukaryota</taxon>
        <taxon>Metazoa</taxon>
        <taxon>Chordata</taxon>
        <taxon>Craniata</taxon>
        <taxon>Vertebrata</taxon>
        <taxon>Euteleostomi</taxon>
        <taxon>Actinopterygii</taxon>
        <taxon>Neopterygii</taxon>
        <taxon>Teleostei</taxon>
        <taxon>Ostariophysi</taxon>
        <taxon>Cypriniformes</taxon>
        <taxon>Nemacheilidae</taxon>
        <taxon>Triplophysa</taxon>
    </lineage>
</organism>
<dbReference type="GO" id="GO:0005886">
    <property type="term" value="C:plasma membrane"/>
    <property type="evidence" value="ECO:0007669"/>
    <property type="project" value="TreeGrafter"/>
</dbReference>
<evidence type="ECO:0000256" key="1">
    <source>
        <dbReference type="SAM" id="MobiDB-lite"/>
    </source>
</evidence>
<keyword evidence="6" id="KW-1185">Reference proteome</keyword>
<dbReference type="GO" id="GO:0004896">
    <property type="term" value="F:cytokine receptor activity"/>
    <property type="evidence" value="ECO:0007669"/>
    <property type="project" value="TreeGrafter"/>
</dbReference>
<keyword evidence="3" id="KW-0732">Signal</keyword>
<keyword evidence="5" id="KW-0675">Receptor</keyword>
<dbReference type="Pfam" id="PF01108">
    <property type="entry name" value="Tissue_fac"/>
    <property type="match status" value="1"/>
</dbReference>
<feature type="domain" description="Fibronectin type-III" evidence="4">
    <location>
        <begin position="11"/>
        <end position="101"/>
    </location>
</feature>
<dbReference type="PANTHER" id="PTHR20859:SF87">
    <property type="entry name" value="CYTOKINE RECEPTOR FAMILY MEMBER B13-RELATED"/>
    <property type="match status" value="1"/>
</dbReference>
<accession>A0A9W7WNH8</accession>
<gene>
    <name evidence="5" type="ORF">IRJ41_008771</name>
</gene>
<dbReference type="EMBL" id="JAFHDT010000009">
    <property type="protein sequence ID" value="KAI7805477.1"/>
    <property type="molecule type" value="Genomic_DNA"/>
</dbReference>
<protein>
    <submittedName>
        <fullName evidence="5">Interferon gamma receptor 1-2</fullName>
    </submittedName>
</protein>
<feature type="region of interest" description="Disordered" evidence="1">
    <location>
        <begin position="328"/>
        <end position="379"/>
    </location>
</feature>
<evidence type="ECO:0000313" key="6">
    <source>
        <dbReference type="Proteomes" id="UP001059041"/>
    </source>
</evidence>
<feature type="chain" id="PRO_5040926818" evidence="3">
    <location>
        <begin position="22"/>
        <end position="379"/>
    </location>
</feature>
<keyword evidence="2" id="KW-1133">Transmembrane helix</keyword>
<dbReference type="Gene3D" id="2.60.40.10">
    <property type="entry name" value="Immunoglobulins"/>
    <property type="match status" value="1"/>
</dbReference>
<dbReference type="InterPro" id="IPR036116">
    <property type="entry name" value="FN3_sf"/>
</dbReference>
<keyword evidence="2" id="KW-0472">Membrane</keyword>
<evidence type="ECO:0000256" key="3">
    <source>
        <dbReference type="SAM" id="SignalP"/>
    </source>
</evidence>
<dbReference type="OrthoDB" id="8758322at2759"/>
<evidence type="ECO:0000313" key="5">
    <source>
        <dbReference type="EMBL" id="KAI7805477.1"/>
    </source>
</evidence>
<evidence type="ECO:0000259" key="4">
    <source>
        <dbReference type="Pfam" id="PF01108"/>
    </source>
</evidence>
<proteinExistence type="predicted"/>
<dbReference type="Proteomes" id="UP001059041">
    <property type="component" value="Linkage Group LG9"/>
</dbReference>
<feature type="compositionally biased region" description="Basic and acidic residues" evidence="1">
    <location>
        <begin position="345"/>
        <end position="357"/>
    </location>
</feature>
<name>A0A9W7WNH8_TRIRA</name>